<dbReference type="PROSITE" id="PS51352">
    <property type="entry name" value="THIOREDOXIN_2"/>
    <property type="match status" value="1"/>
</dbReference>
<evidence type="ECO:0000256" key="6">
    <source>
        <dbReference type="ARBA" id="ARBA00023157"/>
    </source>
</evidence>
<dbReference type="Pfam" id="PF04777">
    <property type="entry name" value="Evr1_Alr"/>
    <property type="match status" value="1"/>
</dbReference>
<dbReference type="GO" id="GO:0005615">
    <property type="term" value="C:extracellular space"/>
    <property type="evidence" value="ECO:0007669"/>
    <property type="project" value="TreeGrafter"/>
</dbReference>
<dbReference type="InterPro" id="IPR013766">
    <property type="entry name" value="Thioredoxin_domain"/>
</dbReference>
<proteinExistence type="predicted"/>
<dbReference type="InterPro" id="IPR036249">
    <property type="entry name" value="Thioredoxin-like_sf"/>
</dbReference>
<evidence type="ECO:0000256" key="2">
    <source>
        <dbReference type="ARBA" id="ARBA00022630"/>
    </source>
</evidence>
<dbReference type="InterPro" id="IPR039798">
    <property type="entry name" value="Sulfhydryl_oxidase"/>
</dbReference>
<dbReference type="Gene3D" id="1.20.120.310">
    <property type="entry name" value="ERV/ALR sulfhydryl oxidase domain"/>
    <property type="match status" value="1"/>
</dbReference>
<evidence type="ECO:0000256" key="3">
    <source>
        <dbReference type="ARBA" id="ARBA00022729"/>
    </source>
</evidence>
<feature type="domain" description="Thioredoxin" evidence="10">
    <location>
        <begin position="20"/>
        <end position="154"/>
    </location>
</feature>
<evidence type="ECO:0000259" key="10">
    <source>
        <dbReference type="PROSITE" id="PS51352"/>
    </source>
</evidence>
<dbReference type="GO" id="GO:0006457">
    <property type="term" value="P:protein folding"/>
    <property type="evidence" value="ECO:0007669"/>
    <property type="project" value="TreeGrafter"/>
</dbReference>
<dbReference type="InterPro" id="IPR017905">
    <property type="entry name" value="ERV/ALR_sulphydryl_oxidase"/>
</dbReference>
<keyword evidence="3" id="KW-0732">Signal</keyword>
<dbReference type="GO" id="GO:0000139">
    <property type="term" value="C:Golgi membrane"/>
    <property type="evidence" value="ECO:0007669"/>
    <property type="project" value="TreeGrafter"/>
</dbReference>
<name>A0A7S4NME5_9EUKA</name>
<dbReference type="InterPro" id="IPR036774">
    <property type="entry name" value="ERV/ALR_sulphydryl_oxid_sf"/>
</dbReference>
<accession>A0A7S4NME5</accession>
<protein>
    <recommendedName>
        <fullName evidence="8">Sulfhydryl oxidase</fullName>
        <ecNumber evidence="8">1.8.3.2</ecNumber>
    </recommendedName>
</protein>
<evidence type="ECO:0000256" key="5">
    <source>
        <dbReference type="ARBA" id="ARBA00023002"/>
    </source>
</evidence>
<dbReference type="GO" id="GO:0016971">
    <property type="term" value="F:flavin-dependent sulfhydryl oxidase activity"/>
    <property type="evidence" value="ECO:0007669"/>
    <property type="project" value="InterPro"/>
</dbReference>
<evidence type="ECO:0000313" key="11">
    <source>
        <dbReference type="EMBL" id="CAE2295357.1"/>
    </source>
</evidence>
<dbReference type="EC" id="1.8.3.2" evidence="8"/>
<dbReference type="PANTHER" id="PTHR22897:SF8">
    <property type="entry name" value="SULFHYDRYL OXIDASE"/>
    <property type="match status" value="1"/>
</dbReference>
<dbReference type="PROSITE" id="PS51324">
    <property type="entry name" value="ERV_ALR"/>
    <property type="match status" value="1"/>
</dbReference>
<evidence type="ECO:0000256" key="4">
    <source>
        <dbReference type="ARBA" id="ARBA00022827"/>
    </source>
</evidence>
<feature type="domain" description="ERV/ALR sulfhydryl oxidase" evidence="9">
    <location>
        <begin position="265"/>
        <end position="362"/>
    </location>
</feature>
<dbReference type="Gene3D" id="3.40.30.10">
    <property type="entry name" value="Glutaredoxin"/>
    <property type="match status" value="1"/>
</dbReference>
<evidence type="ECO:0000256" key="7">
    <source>
        <dbReference type="ARBA" id="ARBA00023180"/>
    </source>
</evidence>
<comment type="catalytic activity">
    <reaction evidence="8">
        <text>2 R'C(R)SH + O2 = R'C(R)S-S(R)CR' + H2O2</text>
        <dbReference type="Rhea" id="RHEA:17357"/>
        <dbReference type="ChEBI" id="CHEBI:15379"/>
        <dbReference type="ChEBI" id="CHEBI:16240"/>
        <dbReference type="ChEBI" id="CHEBI:16520"/>
        <dbReference type="ChEBI" id="CHEBI:17412"/>
        <dbReference type="EC" id="1.8.3.2"/>
    </reaction>
</comment>
<keyword evidence="4 8" id="KW-0274">FAD</keyword>
<dbReference type="SUPFAM" id="SSF52833">
    <property type="entry name" value="Thioredoxin-like"/>
    <property type="match status" value="1"/>
</dbReference>
<organism evidence="11">
    <name type="scientific">Paramoeba aestuarina</name>
    <dbReference type="NCBI Taxonomy" id="180227"/>
    <lineage>
        <taxon>Eukaryota</taxon>
        <taxon>Amoebozoa</taxon>
        <taxon>Discosea</taxon>
        <taxon>Flabellinia</taxon>
        <taxon>Dactylopodida</taxon>
        <taxon>Paramoebidae</taxon>
        <taxon>Paramoeba</taxon>
    </lineage>
</organism>
<dbReference type="CDD" id="cd02961">
    <property type="entry name" value="PDI_a_family"/>
    <property type="match status" value="1"/>
</dbReference>
<dbReference type="SUPFAM" id="SSF69000">
    <property type="entry name" value="FAD-dependent thiol oxidase"/>
    <property type="match status" value="1"/>
</dbReference>
<keyword evidence="2 8" id="KW-0285">Flavoprotein</keyword>
<dbReference type="GO" id="GO:0003756">
    <property type="term" value="F:protein disulfide isomerase activity"/>
    <property type="evidence" value="ECO:0007669"/>
    <property type="project" value="TreeGrafter"/>
</dbReference>
<sequence>MIFFGMLYLGGSILSILFAFQAQSVLYPFSVHARAHLYDGTPEVLTPCIEMPFDEYEKLGCPVLILYYSFWCHHCRTLAPAYKSFAIETTFDRVGTHVFAVDCMKHGDTCVKAGIKSVPVLKYFDGKSWSFLKDPPGNFTSLHLPDTIIESNLPKQIECRAHRAKEVIRQSKRLKREVSTSRDLEVNFDFDDALIFSLENEVPPCVAWECEPESEKLELDDPFNFPLDNHDAEFQHRVYCSLRRLVLDNLPYVFDQPRKKSVHSSEGKTCSYTCGLWKLFHRLLQGNNAQQSLFIIRNYILTFFRCKTCRTHFAEMCKNDLTARNVYDNDSARLWLWRAHNQVNARIDKPFWPHHMNSTSTYTNQDILKILEKSYGAFSTNDMMHQVKDVIKSLMNRTSMVTDVIFSKLFR</sequence>
<dbReference type="EMBL" id="HBKR01010511">
    <property type="protein sequence ID" value="CAE2295357.1"/>
    <property type="molecule type" value="Transcribed_RNA"/>
</dbReference>
<dbReference type="AlphaFoldDB" id="A0A7S4NME5"/>
<comment type="cofactor">
    <cofactor evidence="1 8">
        <name>FAD</name>
        <dbReference type="ChEBI" id="CHEBI:57692"/>
    </cofactor>
</comment>
<dbReference type="Pfam" id="PF00085">
    <property type="entry name" value="Thioredoxin"/>
    <property type="match status" value="1"/>
</dbReference>
<dbReference type="PANTHER" id="PTHR22897">
    <property type="entry name" value="QUIESCIN Q6-RELATED SULFHYDRYL OXIDASE"/>
    <property type="match status" value="1"/>
</dbReference>
<reference evidence="11" key="1">
    <citation type="submission" date="2021-01" db="EMBL/GenBank/DDBJ databases">
        <authorList>
            <person name="Corre E."/>
            <person name="Pelletier E."/>
            <person name="Niang G."/>
            <person name="Scheremetjew M."/>
            <person name="Finn R."/>
            <person name="Kale V."/>
            <person name="Holt S."/>
            <person name="Cochrane G."/>
            <person name="Meng A."/>
            <person name="Brown T."/>
            <person name="Cohen L."/>
        </authorList>
    </citation>
    <scope>NUCLEOTIDE SEQUENCE</scope>
    <source>
        <strain evidence="11">SoJaBio B1-5/56/2</strain>
    </source>
</reference>
<keyword evidence="6" id="KW-1015">Disulfide bond</keyword>
<keyword evidence="7" id="KW-0325">Glycoprotein</keyword>
<evidence type="ECO:0000256" key="1">
    <source>
        <dbReference type="ARBA" id="ARBA00001974"/>
    </source>
</evidence>
<evidence type="ECO:0000256" key="8">
    <source>
        <dbReference type="RuleBase" id="RU371123"/>
    </source>
</evidence>
<gene>
    <name evidence="11" type="ORF">NAES01612_LOCUS6988</name>
</gene>
<keyword evidence="5 8" id="KW-0560">Oxidoreductase</keyword>
<evidence type="ECO:0000259" key="9">
    <source>
        <dbReference type="PROSITE" id="PS51324"/>
    </source>
</evidence>